<dbReference type="SUPFAM" id="SSF47203">
    <property type="entry name" value="Acyl-CoA dehydrogenase C-terminal domain-like"/>
    <property type="match status" value="1"/>
</dbReference>
<keyword evidence="4 8" id="KW-0274">FAD</keyword>
<dbReference type="InterPro" id="IPR046373">
    <property type="entry name" value="Acyl-CoA_Oxase/DH_mid-dom_sf"/>
</dbReference>
<dbReference type="InParanoid" id="A0A371RLV3"/>
<dbReference type="AlphaFoldDB" id="A0A371RLV3"/>
<feature type="domain" description="Acyl-CoA dehydrogenase/oxidase C-terminal" evidence="9">
    <location>
        <begin position="227"/>
        <end position="377"/>
    </location>
</feature>
<evidence type="ECO:0000256" key="2">
    <source>
        <dbReference type="ARBA" id="ARBA00009347"/>
    </source>
</evidence>
<dbReference type="InterPro" id="IPR009075">
    <property type="entry name" value="AcylCo_DH/oxidase_C"/>
</dbReference>
<evidence type="ECO:0000256" key="5">
    <source>
        <dbReference type="ARBA" id="ARBA00023002"/>
    </source>
</evidence>
<dbReference type="InterPro" id="IPR009100">
    <property type="entry name" value="AcylCoA_DH/oxidase_NM_dom_sf"/>
</dbReference>
<feature type="domain" description="Acyl-CoA dehydrogenase/oxidase N-terminal" evidence="11">
    <location>
        <begin position="6"/>
        <end position="117"/>
    </location>
</feature>
<dbReference type="EMBL" id="QUQO01000001">
    <property type="protein sequence ID" value="RFB06401.1"/>
    <property type="molecule type" value="Genomic_DNA"/>
</dbReference>
<evidence type="ECO:0000259" key="11">
    <source>
        <dbReference type="Pfam" id="PF02771"/>
    </source>
</evidence>
<dbReference type="Gene3D" id="2.40.110.10">
    <property type="entry name" value="Butyryl-CoA Dehydrogenase, subunit A, domain 2"/>
    <property type="match status" value="1"/>
</dbReference>
<evidence type="ECO:0000256" key="7">
    <source>
        <dbReference type="ARBA" id="ARBA00067292"/>
    </source>
</evidence>
<dbReference type="SUPFAM" id="SSF56645">
    <property type="entry name" value="Acyl-CoA dehydrogenase NM domain-like"/>
    <property type="match status" value="1"/>
</dbReference>
<dbReference type="GO" id="GO:0050660">
    <property type="term" value="F:flavin adenine dinucleotide binding"/>
    <property type="evidence" value="ECO:0007669"/>
    <property type="project" value="InterPro"/>
</dbReference>
<sequence length="383" mass="41446">MDFALNDEQQAIQDMARRFAADELAPNAARWDEEKHFPVDVIKKTGELGLAAIYAPEEIGGSALSRLDAVLVFEALSAGCTATAAYVSIHNMVTWMVGAFGNDALKSKYGEKLATAEMLGSYCLTEPGSGSDAAALRTKAVRDGDDYILNGSKAFISGAGSTDLYLVMVRTGEPGPRGISAILVEDGTPGLTYGANEKKMGWNAQPTRVITFENARVPAENLLGQEGEGFRFAMKGLDGGRLNIAACSLGTADAAIRQALDYTNERTAFGKRLNENQALQFKLADMQIAQEASRSLLYRAAWSLDQKLPEATQLCAMAKKFVTDQGFDIVNTALQTHGGYGYLGDYPLERMLRDVRVHQILEGANEIMQMIIARGMLKDYQAG</sequence>
<name>A0A371RLV3_9PROT</name>
<dbReference type="InterPro" id="IPR037069">
    <property type="entry name" value="AcylCoA_DH/ox_N_sf"/>
</dbReference>
<dbReference type="FunFam" id="1.10.540.10:FF:000026">
    <property type="entry name" value="Acyl-CoA dehydrogenase medium chain"/>
    <property type="match status" value="1"/>
</dbReference>
<dbReference type="Gene3D" id="1.20.140.10">
    <property type="entry name" value="Butyryl-CoA Dehydrogenase, subunit A, domain 3"/>
    <property type="match status" value="1"/>
</dbReference>
<dbReference type="FunCoup" id="A0A371RLV3">
    <property type="interactions" value="459"/>
</dbReference>
<dbReference type="Proteomes" id="UP000264589">
    <property type="component" value="Unassembled WGS sequence"/>
</dbReference>
<evidence type="ECO:0000259" key="10">
    <source>
        <dbReference type="Pfam" id="PF02770"/>
    </source>
</evidence>
<dbReference type="Pfam" id="PF00441">
    <property type="entry name" value="Acyl-CoA_dh_1"/>
    <property type="match status" value="1"/>
</dbReference>
<accession>A0A371RLV3</accession>
<gene>
    <name evidence="12" type="ORF">DX908_08455</name>
</gene>
<dbReference type="InterPro" id="IPR006091">
    <property type="entry name" value="Acyl-CoA_Oxase/DH_mid-dom"/>
</dbReference>
<comment type="cofactor">
    <cofactor evidence="1 8">
        <name>FAD</name>
        <dbReference type="ChEBI" id="CHEBI:57692"/>
    </cofactor>
</comment>
<evidence type="ECO:0000256" key="1">
    <source>
        <dbReference type="ARBA" id="ARBA00001974"/>
    </source>
</evidence>
<comment type="caution">
    <text evidence="12">The sequence shown here is derived from an EMBL/GenBank/DDBJ whole genome shotgun (WGS) entry which is preliminary data.</text>
</comment>
<dbReference type="GO" id="GO:0003995">
    <property type="term" value="F:acyl-CoA dehydrogenase activity"/>
    <property type="evidence" value="ECO:0007669"/>
    <property type="project" value="InterPro"/>
</dbReference>
<dbReference type="EC" id="1.3.8.11" evidence="6"/>
<feature type="domain" description="Acyl-CoA oxidase/dehydrogenase middle" evidence="10">
    <location>
        <begin position="122"/>
        <end position="214"/>
    </location>
</feature>
<evidence type="ECO:0000256" key="8">
    <source>
        <dbReference type="RuleBase" id="RU362125"/>
    </source>
</evidence>
<keyword evidence="13" id="KW-1185">Reference proteome</keyword>
<dbReference type="Pfam" id="PF02770">
    <property type="entry name" value="Acyl-CoA_dh_M"/>
    <property type="match status" value="1"/>
</dbReference>
<dbReference type="InterPro" id="IPR052547">
    <property type="entry name" value="Mito_Isobutyryl-CoADH"/>
</dbReference>
<dbReference type="PIRSF" id="PIRSF016578">
    <property type="entry name" value="HsaA"/>
    <property type="match status" value="1"/>
</dbReference>
<keyword evidence="5 8" id="KW-0560">Oxidoreductase</keyword>
<dbReference type="PANTHER" id="PTHR43831">
    <property type="entry name" value="ISOBUTYRYL-COA DEHYDROGENASE"/>
    <property type="match status" value="1"/>
</dbReference>
<proteinExistence type="inferred from homology"/>
<evidence type="ECO:0000313" key="13">
    <source>
        <dbReference type="Proteomes" id="UP000264589"/>
    </source>
</evidence>
<dbReference type="Pfam" id="PF02771">
    <property type="entry name" value="Acyl-CoA_dh_N"/>
    <property type="match status" value="1"/>
</dbReference>
<dbReference type="FunFam" id="1.20.140.10:FF:000001">
    <property type="entry name" value="Acyl-CoA dehydrogenase"/>
    <property type="match status" value="1"/>
</dbReference>
<protein>
    <recommendedName>
        <fullName evidence="7">Cyclohexane-1-carbonyl-CoA dehydrogenase</fullName>
        <ecNumber evidence="6">1.3.8.11</ecNumber>
    </recommendedName>
</protein>
<organism evidence="12 13">
    <name type="scientific">Parvularcula marina</name>
    <dbReference type="NCBI Taxonomy" id="2292771"/>
    <lineage>
        <taxon>Bacteria</taxon>
        <taxon>Pseudomonadati</taxon>
        <taxon>Pseudomonadota</taxon>
        <taxon>Alphaproteobacteria</taxon>
        <taxon>Parvularculales</taxon>
        <taxon>Parvularculaceae</taxon>
        <taxon>Parvularcula</taxon>
    </lineage>
</organism>
<reference evidence="12 13" key="1">
    <citation type="submission" date="2018-08" db="EMBL/GenBank/DDBJ databases">
        <title>Parvularcula sp. SM1705, isolated from surface water of the South Sea China.</title>
        <authorList>
            <person name="Sun L."/>
        </authorList>
    </citation>
    <scope>NUCLEOTIDE SEQUENCE [LARGE SCALE GENOMIC DNA]</scope>
    <source>
        <strain evidence="12 13">SM1705</strain>
    </source>
</reference>
<evidence type="ECO:0000256" key="6">
    <source>
        <dbReference type="ARBA" id="ARBA00066361"/>
    </source>
</evidence>
<dbReference type="FunFam" id="2.40.110.10:FF:000009">
    <property type="entry name" value="Acyl-CoA dehydrogenase"/>
    <property type="match status" value="1"/>
</dbReference>
<evidence type="ECO:0000256" key="3">
    <source>
        <dbReference type="ARBA" id="ARBA00022630"/>
    </source>
</evidence>
<dbReference type="InterPro" id="IPR036250">
    <property type="entry name" value="AcylCo_DH-like_C"/>
</dbReference>
<dbReference type="PROSITE" id="PS00073">
    <property type="entry name" value="ACYL_COA_DH_2"/>
    <property type="match status" value="1"/>
</dbReference>
<keyword evidence="3 8" id="KW-0285">Flavoprotein</keyword>
<dbReference type="PROSITE" id="PS00072">
    <property type="entry name" value="ACYL_COA_DH_1"/>
    <property type="match status" value="1"/>
</dbReference>
<dbReference type="RefSeq" id="WP_116393035.1">
    <property type="nucleotide sequence ID" value="NZ_QUQO01000001.1"/>
</dbReference>
<dbReference type="Gene3D" id="1.10.540.10">
    <property type="entry name" value="Acyl-CoA dehydrogenase/oxidase, N-terminal domain"/>
    <property type="match status" value="1"/>
</dbReference>
<evidence type="ECO:0000259" key="9">
    <source>
        <dbReference type="Pfam" id="PF00441"/>
    </source>
</evidence>
<evidence type="ECO:0000313" key="12">
    <source>
        <dbReference type="EMBL" id="RFB06401.1"/>
    </source>
</evidence>
<comment type="similarity">
    <text evidence="2 8">Belongs to the acyl-CoA dehydrogenase family.</text>
</comment>
<dbReference type="InterPro" id="IPR013786">
    <property type="entry name" value="AcylCoA_DH/ox_N"/>
</dbReference>
<dbReference type="InterPro" id="IPR006089">
    <property type="entry name" value="Acyl-CoA_DH_CS"/>
</dbReference>
<evidence type="ECO:0000256" key="4">
    <source>
        <dbReference type="ARBA" id="ARBA00022827"/>
    </source>
</evidence>
<dbReference type="PANTHER" id="PTHR43831:SF1">
    <property type="entry name" value="ISOBUTYRYL-COA DEHYDROGENASE, MITOCHONDRIAL"/>
    <property type="match status" value="1"/>
</dbReference>
<dbReference type="OrthoDB" id="9775090at2"/>